<accession>A0A1E5P432</accession>
<reference evidence="5 6" key="1">
    <citation type="submission" date="2016-08" db="EMBL/GenBank/DDBJ databases">
        <title>Complete genome sequence of Streptomyces agglomeratus strain 6-3-2, a novel anti-MRSA actinomycete isolated from Wuli of Tebit, China.</title>
        <authorList>
            <person name="Chen X."/>
        </authorList>
    </citation>
    <scope>NUCLEOTIDE SEQUENCE [LARGE SCALE GENOMIC DNA]</scope>
    <source>
        <strain evidence="5 6">6-3-2</strain>
    </source>
</reference>
<dbReference type="GO" id="GO:0004386">
    <property type="term" value="F:helicase activity"/>
    <property type="evidence" value="ECO:0007669"/>
    <property type="project" value="UniProtKB-KW"/>
</dbReference>
<keyword evidence="6" id="KW-1185">Reference proteome</keyword>
<dbReference type="InterPro" id="IPR038726">
    <property type="entry name" value="PDDEXK_AddAB-type"/>
</dbReference>
<dbReference type="Pfam" id="PF12705">
    <property type="entry name" value="PDDEXK_1"/>
    <property type="match status" value="1"/>
</dbReference>
<evidence type="ECO:0000256" key="1">
    <source>
        <dbReference type="ARBA" id="ARBA00022763"/>
    </source>
</evidence>
<evidence type="ECO:0000256" key="2">
    <source>
        <dbReference type="ARBA" id="ARBA00022806"/>
    </source>
</evidence>
<evidence type="ECO:0000313" key="6">
    <source>
        <dbReference type="Proteomes" id="UP000095759"/>
    </source>
</evidence>
<protein>
    <recommendedName>
        <fullName evidence="4">PD-(D/E)XK endonuclease-like domain-containing protein</fullName>
    </recommendedName>
</protein>
<organism evidence="5 6">
    <name type="scientific">Streptomyces agglomeratus</name>
    <dbReference type="NCBI Taxonomy" id="285458"/>
    <lineage>
        <taxon>Bacteria</taxon>
        <taxon>Bacillati</taxon>
        <taxon>Actinomycetota</taxon>
        <taxon>Actinomycetes</taxon>
        <taxon>Kitasatosporales</taxon>
        <taxon>Streptomycetaceae</taxon>
        <taxon>Streptomyces</taxon>
    </lineage>
</organism>
<comment type="caution">
    <text evidence="5">The sequence shown here is derived from an EMBL/GenBank/DDBJ whole genome shotgun (WGS) entry which is preliminary data.</text>
</comment>
<dbReference type="AlphaFoldDB" id="A0A1E5P432"/>
<evidence type="ECO:0000259" key="4">
    <source>
        <dbReference type="Pfam" id="PF12705"/>
    </source>
</evidence>
<keyword evidence="2" id="KW-0067">ATP-binding</keyword>
<feature type="domain" description="PD-(D/E)XK endonuclease-like" evidence="4">
    <location>
        <begin position="53"/>
        <end position="216"/>
    </location>
</feature>
<dbReference type="EMBL" id="MEHJ01000001">
    <property type="protein sequence ID" value="OEJ24318.1"/>
    <property type="molecule type" value="Genomic_DNA"/>
</dbReference>
<keyword evidence="1" id="KW-0227">DNA damage</keyword>
<name>A0A1E5P432_9ACTN</name>
<evidence type="ECO:0000313" key="5">
    <source>
        <dbReference type="EMBL" id="OEJ24318.1"/>
    </source>
</evidence>
<proteinExistence type="predicted"/>
<dbReference type="Proteomes" id="UP000095759">
    <property type="component" value="Unassembled WGS sequence"/>
</dbReference>
<keyword evidence="2" id="KW-0347">Helicase</keyword>
<gene>
    <name evidence="5" type="ORF">AS594_07245</name>
</gene>
<dbReference type="GO" id="GO:0006281">
    <property type="term" value="P:DNA repair"/>
    <property type="evidence" value="ECO:0007669"/>
    <property type="project" value="UniProtKB-KW"/>
</dbReference>
<keyword evidence="3" id="KW-0234">DNA repair</keyword>
<evidence type="ECO:0000256" key="3">
    <source>
        <dbReference type="ARBA" id="ARBA00023204"/>
    </source>
</evidence>
<keyword evidence="2" id="KW-0378">Hydrolase</keyword>
<keyword evidence="2" id="KW-0547">Nucleotide-binding</keyword>
<sequence>MHEATEHYDLMSLVGTADRAFNVGQVWEVYFNAQLEEARAKEPNEHKWASSSAEPIAVWNQIGPQFVQSYIDWRERCPWEIWTTPDGEPAIELDVSGFLPGCPVEIKAYVDRIFWDPVMKRYPIVDLKTGKRPPSNADQFGTYSALTKVKFDLTADLGVPFMNRKGTVGKPFELAEYTPEYVGAAYGEAWEQVQRGDWTANGFPGGCFICDVQSSCALQNGPLAHLYDPDFPGYRPL</sequence>